<reference evidence="1 2" key="1">
    <citation type="submission" date="2019-12" db="EMBL/GenBank/DDBJ databases">
        <authorList>
            <person name="Zhang Y.-J."/>
        </authorList>
    </citation>
    <scope>NUCLEOTIDE SEQUENCE [LARGE SCALE GENOMIC DNA]</scope>
    <source>
        <strain evidence="1 2">CY05</strain>
    </source>
</reference>
<dbReference type="EMBL" id="WQLV01000009">
    <property type="protein sequence ID" value="MVO17141.1"/>
    <property type="molecule type" value="Genomic_DNA"/>
</dbReference>
<keyword evidence="2" id="KW-1185">Reference proteome</keyword>
<dbReference type="InterPro" id="IPR025332">
    <property type="entry name" value="DUF4238"/>
</dbReference>
<evidence type="ECO:0000313" key="2">
    <source>
        <dbReference type="Proteomes" id="UP000478892"/>
    </source>
</evidence>
<protein>
    <submittedName>
        <fullName evidence="1">DUF4238 domain-containing protein</fullName>
    </submittedName>
</protein>
<dbReference type="Proteomes" id="UP000478892">
    <property type="component" value="Unassembled WGS sequence"/>
</dbReference>
<organism evidence="1 2">
    <name type="scientific">Parasedimentitalea huanghaiensis</name>
    <dbReference type="NCBI Taxonomy" id="2682100"/>
    <lineage>
        <taxon>Bacteria</taxon>
        <taxon>Pseudomonadati</taxon>
        <taxon>Pseudomonadota</taxon>
        <taxon>Alphaproteobacteria</taxon>
        <taxon>Rhodobacterales</taxon>
        <taxon>Paracoccaceae</taxon>
        <taxon>Parasedimentitalea</taxon>
    </lineage>
</organism>
<dbReference type="AlphaFoldDB" id="A0A6L6WIJ1"/>
<accession>A0A6L6WIJ1</accession>
<gene>
    <name evidence="1" type="ORF">GO984_15115</name>
</gene>
<sequence>MTQQVSKRHHFIPVSILKNFCISGESTLYTRRADNGLPGRRNINRIFFRWHYNSFELVDGRKDDQVEKFFARELDNFIPEWQVAFEQAAKGDNKILFSSKQSRYRFIQFFYNHMKRTPDLTAPLVEEVKSEVFSRDLESEFEKRHRPLTEQEKKLLEQDEFRDRAAANSRVSNFGKQSENILNRLAAMRIFVATPQRVSKQFIVASNPVVRFEDYPLQELGTPGVELWTTISPKIAVGFAHYDKTDNLQTDLLRLDDRSVRQLNQSLARRSHAIAGKSQALLESLKKAAW</sequence>
<comment type="caution">
    <text evidence="1">The sequence shown here is derived from an EMBL/GenBank/DDBJ whole genome shotgun (WGS) entry which is preliminary data.</text>
</comment>
<proteinExistence type="predicted"/>
<dbReference type="Pfam" id="PF14022">
    <property type="entry name" value="DUF4238"/>
    <property type="match status" value="1"/>
</dbReference>
<name>A0A6L6WIJ1_9RHOB</name>
<dbReference type="RefSeq" id="WP_157023454.1">
    <property type="nucleotide sequence ID" value="NZ_WQLV01000009.1"/>
</dbReference>
<evidence type="ECO:0000313" key="1">
    <source>
        <dbReference type="EMBL" id="MVO17141.1"/>
    </source>
</evidence>